<reference evidence="4" key="1">
    <citation type="journal article" date="2021" name="PeerJ">
        <title>Extensive microbial diversity within the chicken gut microbiome revealed by metagenomics and culture.</title>
        <authorList>
            <person name="Gilroy R."/>
            <person name="Ravi A."/>
            <person name="Getino M."/>
            <person name="Pursley I."/>
            <person name="Horton D.L."/>
            <person name="Alikhan N.F."/>
            <person name="Baker D."/>
            <person name="Gharbi K."/>
            <person name="Hall N."/>
            <person name="Watson M."/>
            <person name="Adriaenssens E.M."/>
            <person name="Foster-Nyarko E."/>
            <person name="Jarju S."/>
            <person name="Secka A."/>
            <person name="Antonio M."/>
            <person name="Oren A."/>
            <person name="Chaudhuri R.R."/>
            <person name="La Ragione R."/>
            <person name="Hildebrand F."/>
            <person name="Pallen M.J."/>
        </authorList>
    </citation>
    <scope>NUCLEOTIDE SEQUENCE</scope>
    <source>
        <strain evidence="4">ChiBcec8-13705</strain>
    </source>
</reference>
<dbReference type="Pfam" id="PF00497">
    <property type="entry name" value="SBP_bac_3"/>
    <property type="match status" value="1"/>
</dbReference>
<evidence type="ECO:0000259" key="3">
    <source>
        <dbReference type="SMART" id="SM00062"/>
    </source>
</evidence>
<feature type="signal peptide" evidence="2">
    <location>
        <begin position="1"/>
        <end position="26"/>
    </location>
</feature>
<accession>A0A9D2S3R7</accession>
<dbReference type="EMBL" id="DWYG01000115">
    <property type="protein sequence ID" value="HJB42201.1"/>
    <property type="molecule type" value="Genomic_DNA"/>
</dbReference>
<comment type="caution">
    <text evidence="4">The sequence shown here is derived from an EMBL/GenBank/DDBJ whole genome shotgun (WGS) entry which is preliminary data.</text>
</comment>
<evidence type="ECO:0000256" key="2">
    <source>
        <dbReference type="SAM" id="SignalP"/>
    </source>
</evidence>
<dbReference type="PANTHER" id="PTHR35936">
    <property type="entry name" value="MEMBRANE-BOUND LYTIC MUREIN TRANSGLYCOSYLASE F"/>
    <property type="match status" value="1"/>
</dbReference>
<organism evidence="4 5">
    <name type="scientific">Candidatus Gemmiger avicola</name>
    <dbReference type="NCBI Taxonomy" id="2838605"/>
    <lineage>
        <taxon>Bacteria</taxon>
        <taxon>Bacillati</taxon>
        <taxon>Bacillota</taxon>
        <taxon>Clostridia</taxon>
        <taxon>Eubacteriales</taxon>
        <taxon>Gemmiger</taxon>
    </lineage>
</organism>
<gene>
    <name evidence="4" type="ORF">H9945_06850</name>
</gene>
<evidence type="ECO:0000256" key="1">
    <source>
        <dbReference type="ARBA" id="ARBA00022729"/>
    </source>
</evidence>
<dbReference type="InterPro" id="IPR001638">
    <property type="entry name" value="Solute-binding_3/MltF_N"/>
</dbReference>
<evidence type="ECO:0000313" key="4">
    <source>
        <dbReference type="EMBL" id="HJB42201.1"/>
    </source>
</evidence>
<dbReference type="CDD" id="cd13627">
    <property type="entry name" value="PBP2_AA_binding_like_2"/>
    <property type="match status" value="1"/>
</dbReference>
<dbReference type="SUPFAM" id="SSF53850">
    <property type="entry name" value="Periplasmic binding protein-like II"/>
    <property type="match status" value="1"/>
</dbReference>
<dbReference type="AlphaFoldDB" id="A0A9D2S3R7"/>
<proteinExistence type="predicted"/>
<dbReference type="SMART" id="SM00062">
    <property type="entry name" value="PBPb"/>
    <property type="match status" value="1"/>
</dbReference>
<feature type="chain" id="PRO_5038973653" evidence="2">
    <location>
        <begin position="27"/>
        <end position="289"/>
    </location>
</feature>
<protein>
    <submittedName>
        <fullName evidence="4">Transporter substrate-binding domain-containing protein</fullName>
    </submittedName>
</protein>
<dbReference type="PANTHER" id="PTHR35936:SF17">
    <property type="entry name" value="ARGININE-BINDING EXTRACELLULAR PROTEIN ARTP"/>
    <property type="match status" value="1"/>
</dbReference>
<dbReference type="Gene3D" id="3.40.190.10">
    <property type="entry name" value="Periplasmic binding protein-like II"/>
    <property type="match status" value="2"/>
</dbReference>
<name>A0A9D2S3R7_9FIRM</name>
<feature type="domain" description="Solute-binding protein family 3/N-terminal" evidence="3">
    <location>
        <begin position="44"/>
        <end position="283"/>
    </location>
</feature>
<dbReference type="Proteomes" id="UP000886803">
    <property type="component" value="Unassembled WGS sequence"/>
</dbReference>
<dbReference type="PROSITE" id="PS51257">
    <property type="entry name" value="PROKAR_LIPOPROTEIN"/>
    <property type="match status" value="1"/>
</dbReference>
<reference evidence="4" key="2">
    <citation type="submission" date="2021-04" db="EMBL/GenBank/DDBJ databases">
        <authorList>
            <person name="Gilroy R."/>
        </authorList>
    </citation>
    <scope>NUCLEOTIDE SEQUENCE</scope>
    <source>
        <strain evidence="4">ChiBcec8-13705</strain>
    </source>
</reference>
<keyword evidence="1 2" id="KW-0732">Signal</keyword>
<evidence type="ECO:0000313" key="5">
    <source>
        <dbReference type="Proteomes" id="UP000886803"/>
    </source>
</evidence>
<sequence length="289" mass="30199">MKRLNKTLAGLLAAATSVTMLGGCSAQSGASASAETAGADSDNVLRVAMSADYAPFDWLQEDDSNGAVLTTNGSYMNGYDVLIAKHIAEELGMELSITQVDWDGLILSISSDMVDCAIAGMSITSERAQSVDFSDPYYNADIVLVVSQDSPYASAQSLEDLAGATLTSSMNTVWYDVLDQVTGATKGAALENFASMVAAVNAGTIDGFACDNPSAMSLLTTNPTLQIVQFADGEGFQVSNEETDLGIACQKGDTELVEQINAILAELSQEERDALMEQAVAAQPASLVV</sequence>